<dbReference type="InterPro" id="IPR024074">
    <property type="entry name" value="AS_cat/multimer_dom_body"/>
</dbReference>
<evidence type="ECO:0000256" key="3">
    <source>
        <dbReference type="ARBA" id="ARBA00012286"/>
    </source>
</evidence>
<dbReference type="HAMAP" id="MF_00005">
    <property type="entry name" value="Arg_succ_synth_type1"/>
    <property type="match status" value="1"/>
</dbReference>
<dbReference type="PROSITE" id="PS00564">
    <property type="entry name" value="ARGININOSUCCIN_SYN_1"/>
    <property type="match status" value="1"/>
</dbReference>
<dbReference type="Gene3D" id="3.90.1260.10">
    <property type="entry name" value="Argininosuccinate synthetase, chain A, domain 2"/>
    <property type="match status" value="1"/>
</dbReference>
<dbReference type="PROSITE" id="PS00565">
    <property type="entry name" value="ARGININOSUCCIN_SYN_2"/>
    <property type="match status" value="1"/>
</dbReference>
<evidence type="ECO:0000256" key="5">
    <source>
        <dbReference type="ARBA" id="ARBA00022571"/>
    </source>
</evidence>
<dbReference type="PANTHER" id="PTHR11587">
    <property type="entry name" value="ARGININOSUCCINATE SYNTHASE"/>
    <property type="match status" value="1"/>
</dbReference>
<evidence type="ECO:0000259" key="12">
    <source>
        <dbReference type="Pfam" id="PF20979"/>
    </source>
</evidence>
<dbReference type="PANTHER" id="PTHR11587:SF2">
    <property type="entry name" value="ARGININOSUCCINATE SYNTHASE"/>
    <property type="match status" value="1"/>
</dbReference>
<dbReference type="GO" id="GO:0000050">
    <property type="term" value="P:urea cycle"/>
    <property type="evidence" value="ECO:0007669"/>
    <property type="project" value="TreeGrafter"/>
</dbReference>
<accession>A0AAV9IRI4</accession>
<dbReference type="InterPro" id="IPR018223">
    <property type="entry name" value="Arginosuc_synth_CS"/>
</dbReference>
<dbReference type="CDD" id="cd01999">
    <property type="entry name" value="ASS"/>
    <property type="match status" value="1"/>
</dbReference>
<dbReference type="Pfam" id="PF20979">
    <property type="entry name" value="Arginosuc_syn_C"/>
    <property type="match status" value="1"/>
</dbReference>
<sequence>MSKGKVILAYSGGLDTSVILKYLQEEGYEVICFCANVGQDEDFDAVRKKAVALGASKVYVEDLREDFLINYIYPAIKANAIYESRYLLGTSLARPCIAKRQVEVAHAEGAQFVGHGATGKGNDQVRFGLSVYALDPTIKELAPWRDDKFLARFRGRQDLLNYARAKGIPLPSGEKPPYSMDDNMMHISYESGELEDPSRVAEESLYGKTGRWDQWADAPEVVRIHFSNGVPVRVELPASGESHDQPLPMFQCLTRLGRKHGIGRVDIVEDRYIGLKSRGVYETPAVTILRCAHIDIEGIAMDREVMRLRDMLSPEFSKLAYDGFWFSPEMDFLVSAINKSQELIDGWVDVRCYKGSCMAIARQSPTSLYDEKLASMEEVDSFSPSDAGGFIRIQAIRLKAHREILKKVGKDRLASLLPEPTPTYAAFSEVGEHEADG</sequence>
<evidence type="ECO:0000256" key="8">
    <source>
        <dbReference type="ARBA" id="ARBA00022741"/>
    </source>
</evidence>
<name>A0AAV9IRI4_CYACA</name>
<dbReference type="NCBIfam" id="TIGR00032">
    <property type="entry name" value="argG"/>
    <property type="match status" value="1"/>
</dbReference>
<dbReference type="InterPro" id="IPR048268">
    <property type="entry name" value="Arginosuc_syn_C"/>
</dbReference>
<keyword evidence="5" id="KW-0055">Arginine biosynthesis</keyword>
<comment type="pathway">
    <text evidence="1">Amino-acid biosynthesis; L-arginine biosynthesis; L-arginine from L-ornithine and carbamoyl phosphate: step 2/3.</text>
</comment>
<proteinExistence type="inferred from homology"/>
<feature type="domain" description="Arginosuccinate synthase-like N-terminal" evidence="11">
    <location>
        <begin position="5"/>
        <end position="169"/>
    </location>
</feature>
<reference evidence="13 14" key="1">
    <citation type="submission" date="2022-07" db="EMBL/GenBank/DDBJ databases">
        <title>Genome-wide signatures of adaptation to extreme environments.</title>
        <authorList>
            <person name="Cho C.H."/>
            <person name="Yoon H.S."/>
        </authorList>
    </citation>
    <scope>NUCLEOTIDE SEQUENCE [LARGE SCALE GENOMIC DNA]</scope>
    <source>
        <strain evidence="13 14">DBV 063 E5</strain>
    </source>
</reference>
<comment type="caution">
    <text evidence="13">The sequence shown here is derived from an EMBL/GenBank/DDBJ whole genome shotgun (WGS) entry which is preliminary data.</text>
</comment>
<dbReference type="GO" id="GO:0005524">
    <property type="term" value="F:ATP binding"/>
    <property type="evidence" value="ECO:0007669"/>
    <property type="project" value="UniProtKB-KW"/>
</dbReference>
<dbReference type="InterPro" id="IPR001518">
    <property type="entry name" value="Arginosuc_synth"/>
</dbReference>
<keyword evidence="6" id="KW-0436">Ligase</keyword>
<protein>
    <recommendedName>
        <fullName evidence="4">Argininosuccinate synthase</fullName>
        <ecNumber evidence="3">6.3.4.5</ecNumber>
    </recommendedName>
    <alternativeName>
        <fullName evidence="10">Citrulline--aspartate ligase</fullName>
    </alternativeName>
</protein>
<evidence type="ECO:0000256" key="9">
    <source>
        <dbReference type="ARBA" id="ARBA00022840"/>
    </source>
</evidence>
<dbReference type="SUPFAM" id="SSF52402">
    <property type="entry name" value="Adenine nucleotide alpha hydrolases-like"/>
    <property type="match status" value="1"/>
</dbReference>
<dbReference type="NCBIfam" id="NF001770">
    <property type="entry name" value="PRK00509.1"/>
    <property type="match status" value="1"/>
</dbReference>
<gene>
    <name evidence="13" type="ORF">CDCA_CDCA02G0553</name>
</gene>
<evidence type="ECO:0000256" key="2">
    <source>
        <dbReference type="ARBA" id="ARBA00011881"/>
    </source>
</evidence>
<evidence type="ECO:0000256" key="4">
    <source>
        <dbReference type="ARBA" id="ARBA00014810"/>
    </source>
</evidence>
<dbReference type="GO" id="GO:0005737">
    <property type="term" value="C:cytoplasm"/>
    <property type="evidence" value="ECO:0007669"/>
    <property type="project" value="TreeGrafter"/>
</dbReference>
<dbReference type="GO" id="GO:0004055">
    <property type="term" value="F:argininosuccinate synthase activity"/>
    <property type="evidence" value="ECO:0007669"/>
    <property type="project" value="UniProtKB-EC"/>
</dbReference>
<dbReference type="GO" id="GO:0006526">
    <property type="term" value="P:L-arginine biosynthetic process"/>
    <property type="evidence" value="ECO:0007669"/>
    <property type="project" value="UniProtKB-KW"/>
</dbReference>
<dbReference type="InterPro" id="IPR048267">
    <property type="entry name" value="Arginosuc_syn_N"/>
</dbReference>
<evidence type="ECO:0000313" key="14">
    <source>
        <dbReference type="Proteomes" id="UP001301350"/>
    </source>
</evidence>
<keyword evidence="9" id="KW-0067">ATP-binding</keyword>
<dbReference type="EMBL" id="JANCYW010000002">
    <property type="protein sequence ID" value="KAK4534528.1"/>
    <property type="molecule type" value="Genomic_DNA"/>
</dbReference>
<organism evidence="13 14">
    <name type="scientific">Cyanidium caldarium</name>
    <name type="common">Red alga</name>
    <dbReference type="NCBI Taxonomy" id="2771"/>
    <lineage>
        <taxon>Eukaryota</taxon>
        <taxon>Rhodophyta</taxon>
        <taxon>Bangiophyceae</taxon>
        <taxon>Cyanidiales</taxon>
        <taxon>Cyanidiaceae</taxon>
        <taxon>Cyanidium</taxon>
    </lineage>
</organism>
<comment type="subunit">
    <text evidence="2">Homotetramer.</text>
</comment>
<keyword evidence="8" id="KW-0547">Nucleotide-binding</keyword>
<dbReference type="AlphaFoldDB" id="A0AAV9IRI4"/>
<dbReference type="SUPFAM" id="SSF69864">
    <property type="entry name" value="Argininosuccinate synthetase, C-terminal domain"/>
    <property type="match status" value="1"/>
</dbReference>
<dbReference type="InterPro" id="IPR014729">
    <property type="entry name" value="Rossmann-like_a/b/a_fold"/>
</dbReference>
<evidence type="ECO:0000256" key="6">
    <source>
        <dbReference type="ARBA" id="ARBA00022598"/>
    </source>
</evidence>
<evidence type="ECO:0000313" key="13">
    <source>
        <dbReference type="EMBL" id="KAK4534528.1"/>
    </source>
</evidence>
<dbReference type="GO" id="GO:0000053">
    <property type="term" value="P:argininosuccinate metabolic process"/>
    <property type="evidence" value="ECO:0007669"/>
    <property type="project" value="TreeGrafter"/>
</dbReference>
<keyword evidence="7" id="KW-0028">Amino-acid biosynthesis</keyword>
<evidence type="ECO:0000259" key="11">
    <source>
        <dbReference type="Pfam" id="PF00764"/>
    </source>
</evidence>
<evidence type="ECO:0000256" key="7">
    <source>
        <dbReference type="ARBA" id="ARBA00022605"/>
    </source>
</evidence>
<dbReference type="Proteomes" id="UP001301350">
    <property type="component" value="Unassembled WGS sequence"/>
</dbReference>
<keyword evidence="14" id="KW-1185">Reference proteome</keyword>
<dbReference type="Pfam" id="PF00764">
    <property type="entry name" value="Arginosuc_synth"/>
    <property type="match status" value="1"/>
</dbReference>
<evidence type="ECO:0000256" key="1">
    <source>
        <dbReference type="ARBA" id="ARBA00004967"/>
    </source>
</evidence>
<dbReference type="InterPro" id="IPR023434">
    <property type="entry name" value="Arginosuc_synth_type_1_subfam"/>
</dbReference>
<evidence type="ECO:0000256" key="10">
    <source>
        <dbReference type="ARBA" id="ARBA00029916"/>
    </source>
</evidence>
<feature type="domain" description="Arginosuccinate synthase C-terminal" evidence="12">
    <location>
        <begin position="178"/>
        <end position="399"/>
    </location>
</feature>
<dbReference type="Gene3D" id="3.40.50.620">
    <property type="entry name" value="HUPs"/>
    <property type="match status" value="1"/>
</dbReference>
<dbReference type="FunFam" id="3.40.50.620:FF:000019">
    <property type="entry name" value="Argininosuccinate synthase"/>
    <property type="match status" value="1"/>
</dbReference>
<dbReference type="FunFam" id="3.90.1260.10:FF:000003">
    <property type="entry name" value="Argininosuccinate synthase"/>
    <property type="match status" value="1"/>
</dbReference>
<dbReference type="EC" id="6.3.4.5" evidence="3"/>